<evidence type="ECO:0000256" key="3">
    <source>
        <dbReference type="ARBA" id="ARBA00022475"/>
    </source>
</evidence>
<evidence type="ECO:0000313" key="8">
    <source>
        <dbReference type="EMBL" id="MDL2410101.1"/>
    </source>
</evidence>
<keyword evidence="2" id="KW-0813">Transport</keyword>
<feature type="transmembrane region" description="Helical" evidence="7">
    <location>
        <begin position="421"/>
        <end position="440"/>
    </location>
</feature>
<evidence type="ECO:0000256" key="1">
    <source>
        <dbReference type="ARBA" id="ARBA00004651"/>
    </source>
</evidence>
<feature type="transmembrane region" description="Helical" evidence="7">
    <location>
        <begin position="445"/>
        <end position="463"/>
    </location>
</feature>
<feature type="transmembrane region" description="Helical" evidence="7">
    <location>
        <begin position="475"/>
        <end position="496"/>
    </location>
</feature>
<evidence type="ECO:0000256" key="2">
    <source>
        <dbReference type="ARBA" id="ARBA00022448"/>
    </source>
</evidence>
<evidence type="ECO:0000256" key="4">
    <source>
        <dbReference type="ARBA" id="ARBA00022692"/>
    </source>
</evidence>
<dbReference type="PANTHER" id="PTHR30509">
    <property type="entry name" value="P-HYDROXYBENZOIC ACID EFFLUX PUMP SUBUNIT-RELATED"/>
    <property type="match status" value="1"/>
</dbReference>
<protein>
    <submittedName>
        <fullName evidence="8">FUSC family protein</fullName>
    </submittedName>
</protein>
<dbReference type="PANTHER" id="PTHR30509:SF9">
    <property type="entry name" value="MULTIDRUG RESISTANCE PROTEIN MDTO"/>
    <property type="match status" value="1"/>
</dbReference>
<accession>A0ABT7KN94</accession>
<keyword evidence="3" id="KW-1003">Cell membrane</keyword>
<reference evidence="8" key="1">
    <citation type="submission" date="2023-06" db="EMBL/GenBank/DDBJ databases">
        <title>Phylogenetic Diversity of Rhizobium strains.</title>
        <authorList>
            <person name="Moura F.T."/>
            <person name="Helene L.C.F."/>
            <person name="Hungria M."/>
        </authorList>
    </citation>
    <scope>NUCLEOTIDE SEQUENCE</scope>
    <source>
        <strain evidence="8">CCGE524</strain>
    </source>
</reference>
<feature type="transmembrane region" description="Helical" evidence="7">
    <location>
        <begin position="117"/>
        <end position="135"/>
    </location>
</feature>
<feature type="transmembrane region" description="Helical" evidence="7">
    <location>
        <begin position="68"/>
        <end position="87"/>
    </location>
</feature>
<evidence type="ECO:0000256" key="6">
    <source>
        <dbReference type="ARBA" id="ARBA00023136"/>
    </source>
</evidence>
<comment type="subcellular location">
    <subcellularLocation>
        <location evidence="1">Cell membrane</location>
        <topology evidence="1">Multi-pass membrane protein</topology>
    </subcellularLocation>
</comment>
<dbReference type="Pfam" id="PF04632">
    <property type="entry name" value="FUSC"/>
    <property type="match status" value="1"/>
</dbReference>
<keyword evidence="6 7" id="KW-0472">Membrane</keyword>
<dbReference type="InterPro" id="IPR006726">
    <property type="entry name" value="PHBA_efflux_AaeB/fusaric-R"/>
</dbReference>
<name>A0ABT7KN94_9HYPH</name>
<evidence type="ECO:0000313" key="9">
    <source>
        <dbReference type="Proteomes" id="UP001172630"/>
    </source>
</evidence>
<feature type="transmembrane region" description="Helical" evidence="7">
    <location>
        <begin position="19"/>
        <end position="39"/>
    </location>
</feature>
<dbReference type="Proteomes" id="UP001172630">
    <property type="component" value="Unassembled WGS sequence"/>
</dbReference>
<feature type="transmembrane region" description="Helical" evidence="7">
    <location>
        <begin position="393"/>
        <end position="415"/>
    </location>
</feature>
<organism evidence="8 9">
    <name type="scientific">Rhizobium calliandrae</name>
    <dbReference type="NCBI Taxonomy" id="1312182"/>
    <lineage>
        <taxon>Bacteria</taxon>
        <taxon>Pseudomonadati</taxon>
        <taxon>Pseudomonadota</taxon>
        <taxon>Alphaproteobacteria</taxon>
        <taxon>Hyphomicrobiales</taxon>
        <taxon>Rhizobiaceae</taxon>
        <taxon>Rhizobium/Agrobacterium group</taxon>
        <taxon>Rhizobium</taxon>
    </lineage>
</organism>
<evidence type="ECO:0000256" key="5">
    <source>
        <dbReference type="ARBA" id="ARBA00022989"/>
    </source>
</evidence>
<comment type="caution">
    <text evidence="8">The sequence shown here is derived from an EMBL/GenBank/DDBJ whole genome shotgun (WGS) entry which is preliminary data.</text>
</comment>
<dbReference type="RefSeq" id="WP_285883843.1">
    <property type="nucleotide sequence ID" value="NZ_JARFYN010000068.1"/>
</dbReference>
<feature type="transmembrane region" description="Helical" evidence="7">
    <location>
        <begin position="147"/>
        <end position="169"/>
    </location>
</feature>
<feature type="transmembrane region" description="Helical" evidence="7">
    <location>
        <begin position="93"/>
        <end position="112"/>
    </location>
</feature>
<sequence length="645" mass="68981">MVATIAEPPYRSDDSGSSWSFAIRVWLAMILALFVSFWLQLEAPASAAVTVGILAEPTRGQALDKAGFRLLGTIVGVAASIAITGLFSQERDLILAAFAVWLGICVFAAKLLDGYRAYAAVLSGYTVALIATQQIDNPQHVFESAMARGAAIAVGILSIAVVNALMFAADRQPRLLAQLATIHRRVHEYASAAFQGEPGNSTAFLTLLQEIVTLRPEIASVALESSSGSVRSAAARTAAVGLVAELQVARILNSGPVDVDNTACDQARAALERADRSALAVQGLPELVAGQKRVRDVATEASAWAARELLHRDDEVRQDLLALRSARWPLRIWRTPLYRSYRTAAESGVRAVAWFAIASAFYIWAGWPAASVSLSFVALITGLGATTPNPRGFTTITLVGTPIAAVLTGLLEFIILNGADAFPLLAIGLAPFMIGSALLMTSKRLLWSSLGRVNLLFIIIILAPSNPQTYNPQAFLFTSLFIVAAAALLLAAQTLIPPISGDKRRMRLLAEARSELHKRGHRNGEAPEEATFRDASRIGQFLAAGGAQDSRALAEMLSCFDQSAMVRLCNARLMQLADGPLASLAEEARKAIAKRDTATLRTIAHGLREQTPQKDSVEADVAARLITASDIIDRGSTVEPFRKAL</sequence>
<proteinExistence type="predicted"/>
<keyword evidence="4 7" id="KW-0812">Transmembrane</keyword>
<evidence type="ECO:0000256" key="7">
    <source>
        <dbReference type="SAM" id="Phobius"/>
    </source>
</evidence>
<keyword evidence="5 7" id="KW-1133">Transmembrane helix</keyword>
<feature type="transmembrane region" description="Helical" evidence="7">
    <location>
        <begin position="370"/>
        <end position="386"/>
    </location>
</feature>
<gene>
    <name evidence="8" type="ORF">PY650_31690</name>
</gene>
<dbReference type="EMBL" id="JARFYN010000068">
    <property type="protein sequence ID" value="MDL2410101.1"/>
    <property type="molecule type" value="Genomic_DNA"/>
</dbReference>
<keyword evidence="9" id="KW-1185">Reference proteome</keyword>